<proteinExistence type="predicted"/>
<reference evidence="2 3" key="1">
    <citation type="submission" date="2017-03" db="EMBL/GenBank/DDBJ databases">
        <title>Isolation of Levoglucosan Utilizing Bacteria.</title>
        <authorList>
            <person name="Arya A.S."/>
        </authorList>
    </citation>
    <scope>NUCLEOTIDE SEQUENCE [LARGE SCALE GENOMIC DNA]</scope>
    <source>
        <strain evidence="2 3">MEC069</strain>
    </source>
</reference>
<dbReference type="RefSeq" id="WP_134752132.1">
    <property type="nucleotide sequence ID" value="NZ_MYFO02000002.1"/>
</dbReference>
<accession>A0A4Y8Q671</accession>
<dbReference type="GO" id="GO:0016740">
    <property type="term" value="F:transferase activity"/>
    <property type="evidence" value="ECO:0007669"/>
    <property type="project" value="UniProtKB-KW"/>
</dbReference>
<dbReference type="OrthoDB" id="9809725at2"/>
<feature type="domain" description="BioF2-like acetyltransferase" evidence="1">
    <location>
        <begin position="201"/>
        <end position="327"/>
    </location>
</feature>
<name>A0A4Y8Q671_9BACL</name>
<dbReference type="EMBL" id="MYFO01000009">
    <property type="protein sequence ID" value="TFE88680.1"/>
    <property type="molecule type" value="Genomic_DNA"/>
</dbReference>
<evidence type="ECO:0000259" key="1">
    <source>
        <dbReference type="Pfam" id="PF13480"/>
    </source>
</evidence>
<dbReference type="Proteomes" id="UP000298246">
    <property type="component" value="Unassembled WGS sequence"/>
</dbReference>
<dbReference type="AlphaFoldDB" id="A0A4Y8Q671"/>
<dbReference type="InterPro" id="IPR038740">
    <property type="entry name" value="BioF2-like_GNAT_dom"/>
</dbReference>
<organism evidence="2 3">
    <name type="scientific">Paenibacillus athensensis</name>
    <dbReference type="NCBI Taxonomy" id="1967502"/>
    <lineage>
        <taxon>Bacteria</taxon>
        <taxon>Bacillati</taxon>
        <taxon>Bacillota</taxon>
        <taxon>Bacilli</taxon>
        <taxon>Bacillales</taxon>
        <taxon>Paenibacillaceae</taxon>
        <taxon>Paenibacillus</taxon>
    </lineage>
</organism>
<sequence length="386" mass="43807">MKAAMRLWNNLSAAENGPAWLDTTEGRYAQAYLQPLLTSGSRAFAANIDTQILLLETADAIVPVTLNDRQYDSSYVVSPYTHYVSYAIQELQLLRNKPLELLLAGLLRSLGLLFKAAGINRTVQLNNWLLSTNLYPASLTPDMALEAAGLLQAAYPDHTVIFRSLCRTLHGPLLDSLRASGFRLVPSRQIYLWEPSRLNSKARWLLKRDRALLETHGYEPVEHERLGETDVPRLLELYNLLYLDKYSLHNPQFTERFLRQALREQTLRLHALRCRKSGRIDAVLGCYTRGGIMTTPVFGYDTSLPQELGLYRMLSAELLRLAAAGPYLLHESSGAAEFKRNRGAFADIEYLAVYDRHLPLRRRLVWSLLEGVLNTLGVPLMKKRKL</sequence>
<gene>
    <name evidence="2" type="ORF">B5M42_09560</name>
</gene>
<keyword evidence="3" id="KW-1185">Reference proteome</keyword>
<keyword evidence="2" id="KW-0808">Transferase</keyword>
<evidence type="ECO:0000313" key="3">
    <source>
        <dbReference type="Proteomes" id="UP000298246"/>
    </source>
</evidence>
<evidence type="ECO:0000313" key="2">
    <source>
        <dbReference type="EMBL" id="TFE88680.1"/>
    </source>
</evidence>
<protein>
    <submittedName>
        <fullName evidence="2">GNAT family N-acetyltransferase</fullName>
    </submittedName>
</protein>
<dbReference type="Pfam" id="PF13480">
    <property type="entry name" value="Acetyltransf_6"/>
    <property type="match status" value="1"/>
</dbReference>
<comment type="caution">
    <text evidence="2">The sequence shown here is derived from an EMBL/GenBank/DDBJ whole genome shotgun (WGS) entry which is preliminary data.</text>
</comment>